<dbReference type="SUPFAM" id="SSF102405">
    <property type="entry name" value="MCP/YpsA-like"/>
    <property type="match status" value="1"/>
</dbReference>
<evidence type="ECO:0000313" key="4">
    <source>
        <dbReference type="Proteomes" id="UP000199501"/>
    </source>
</evidence>
<organism evidence="3 4">
    <name type="scientific">Actinokineospora iranica</name>
    <dbReference type="NCBI Taxonomy" id="1271860"/>
    <lineage>
        <taxon>Bacteria</taxon>
        <taxon>Bacillati</taxon>
        <taxon>Actinomycetota</taxon>
        <taxon>Actinomycetes</taxon>
        <taxon>Pseudonocardiales</taxon>
        <taxon>Pseudonocardiaceae</taxon>
        <taxon>Actinokineospora</taxon>
    </lineage>
</organism>
<dbReference type="PANTHER" id="PTHR43022">
    <property type="entry name" value="PROTEIN SMF"/>
    <property type="match status" value="1"/>
</dbReference>
<dbReference type="Pfam" id="PF02481">
    <property type="entry name" value="DNA_processg_A"/>
    <property type="match status" value="1"/>
</dbReference>
<name>A0A1G6Q916_9PSEU</name>
<evidence type="ECO:0000259" key="2">
    <source>
        <dbReference type="Pfam" id="PF02481"/>
    </source>
</evidence>
<dbReference type="STRING" id="1271860.SAMN05216174_105152"/>
<evidence type="ECO:0000313" key="3">
    <source>
        <dbReference type="EMBL" id="SDC88721.1"/>
    </source>
</evidence>
<dbReference type="InterPro" id="IPR003488">
    <property type="entry name" value="DprA"/>
</dbReference>
<dbReference type="PANTHER" id="PTHR43022:SF1">
    <property type="entry name" value="PROTEIN SMF"/>
    <property type="match status" value="1"/>
</dbReference>
<feature type="domain" description="Smf/DprA SLOG" evidence="2">
    <location>
        <begin position="106"/>
        <end position="283"/>
    </location>
</feature>
<dbReference type="InterPro" id="IPR057666">
    <property type="entry name" value="DrpA_SLOG"/>
</dbReference>
<dbReference type="Gene3D" id="3.40.50.450">
    <property type="match status" value="1"/>
</dbReference>
<protein>
    <submittedName>
        <fullName evidence="3">DNA processing protein</fullName>
    </submittedName>
</protein>
<dbReference type="AlphaFoldDB" id="A0A1G6Q916"/>
<evidence type="ECO:0000256" key="1">
    <source>
        <dbReference type="ARBA" id="ARBA00006525"/>
    </source>
</evidence>
<comment type="similarity">
    <text evidence="1">Belongs to the DprA/Smf family.</text>
</comment>
<dbReference type="OrthoDB" id="9785707at2"/>
<keyword evidence="4" id="KW-1185">Reference proteome</keyword>
<accession>A0A1G6Q916</accession>
<reference evidence="4" key="1">
    <citation type="submission" date="2016-10" db="EMBL/GenBank/DDBJ databases">
        <authorList>
            <person name="Varghese N."/>
            <person name="Submissions S."/>
        </authorList>
    </citation>
    <scope>NUCLEOTIDE SEQUENCE [LARGE SCALE GENOMIC DNA]</scope>
    <source>
        <strain evidence="4">IBRC-M 10403</strain>
    </source>
</reference>
<sequence length="331" mass="35161">MWDGAPDVRTHSGCPGRAVSSTLFVVDAWDDRERAALVALLRVRPDRMTWPQIAAEVADSGSARAVWDRLRPQAPFETEIDTAGGQSELDVASMDIESWRLDGFRFLTFQDADYPAQLREVQQMPPVLFTQGTLQPGEAAVSVVGSRKASPTALRTARDIATGLSDAGVTVLSGLAEGIDTAAHSAALNVGGRTVAIIGTGIRKYFPAANRALQIRIATSGLVVSQFWPDAPPTKQTFPMRNATMSAYGRATIVVEAGEQSGARIQARSAVAHGRPVILLDAVASGTNWGRSLLGEPGVYPAANAHEAVERALGIVTDRSHLAKLLAMVGE</sequence>
<dbReference type="Proteomes" id="UP000199501">
    <property type="component" value="Unassembled WGS sequence"/>
</dbReference>
<dbReference type="EMBL" id="FMZZ01000005">
    <property type="protein sequence ID" value="SDC88721.1"/>
    <property type="molecule type" value="Genomic_DNA"/>
</dbReference>
<gene>
    <name evidence="3" type="ORF">SAMN05216174_105152</name>
</gene>
<dbReference type="GO" id="GO:0009294">
    <property type="term" value="P:DNA-mediated transformation"/>
    <property type="evidence" value="ECO:0007669"/>
    <property type="project" value="InterPro"/>
</dbReference>
<proteinExistence type="inferred from homology"/>